<dbReference type="EMBL" id="JAUTXU010000150">
    <property type="protein sequence ID" value="KAK3703558.1"/>
    <property type="molecule type" value="Genomic_DNA"/>
</dbReference>
<name>A0ACC3MWL9_9PEZI</name>
<keyword evidence="2" id="KW-1185">Reference proteome</keyword>
<dbReference type="Proteomes" id="UP001281147">
    <property type="component" value="Unassembled WGS sequence"/>
</dbReference>
<accession>A0ACC3MWL9</accession>
<protein>
    <submittedName>
        <fullName evidence="1">Uncharacterized protein</fullName>
    </submittedName>
</protein>
<proteinExistence type="predicted"/>
<comment type="caution">
    <text evidence="1">The sequence shown here is derived from an EMBL/GenBank/DDBJ whole genome shotgun (WGS) entry which is preliminary data.</text>
</comment>
<organism evidence="1 2">
    <name type="scientific">Vermiconidia calcicola</name>
    <dbReference type="NCBI Taxonomy" id="1690605"/>
    <lineage>
        <taxon>Eukaryota</taxon>
        <taxon>Fungi</taxon>
        <taxon>Dikarya</taxon>
        <taxon>Ascomycota</taxon>
        <taxon>Pezizomycotina</taxon>
        <taxon>Dothideomycetes</taxon>
        <taxon>Dothideomycetidae</taxon>
        <taxon>Mycosphaerellales</taxon>
        <taxon>Extremaceae</taxon>
        <taxon>Vermiconidia</taxon>
    </lineage>
</organism>
<reference evidence="1" key="1">
    <citation type="submission" date="2023-07" db="EMBL/GenBank/DDBJ databases">
        <title>Black Yeasts Isolated from many extreme environments.</title>
        <authorList>
            <person name="Coleine C."/>
            <person name="Stajich J.E."/>
            <person name="Selbmann L."/>
        </authorList>
    </citation>
    <scope>NUCLEOTIDE SEQUENCE</scope>
    <source>
        <strain evidence="1">CCFEE 5714</strain>
    </source>
</reference>
<evidence type="ECO:0000313" key="2">
    <source>
        <dbReference type="Proteomes" id="UP001281147"/>
    </source>
</evidence>
<gene>
    <name evidence="1" type="ORF">LTR37_014405</name>
</gene>
<sequence>MSRRRFSDQVVFVTGGSSGLGADTCELFIQEGAKVFVTDILERDIIKRLGADNACFHTCDVSNPEDCENAIKACVEKYGRLDVLFHNGARLPPLGDVVQHDVKAFQDIISTNLNGLFYLSRVAIPQMREQGKGNIIATASISGLGGDYGLSSYNAAKAGTVNLVRSMAIQHAKEGIRINSVCPGYMLTPMTQAMQDSAELGEEFKKVIPMGRGADPKEIGRAVLFLASDDASYITGHALTVDGGTMAHTGFPQYTNFLGSG</sequence>
<evidence type="ECO:0000313" key="1">
    <source>
        <dbReference type="EMBL" id="KAK3703558.1"/>
    </source>
</evidence>